<sequence>MGGTVADSFRERLNALYPVTPPRLTNAQVVDALSQRGCRISTPYLSQLRSGVRTNPSEQVVLALADFFGVDAEYFFAPTPRHDPELIPDEDRSVAEEFYDNELRSLTRKAVDLSPESQSLLSSIAEKLRSSEGLPSVPPDCITYTAPQPRA</sequence>
<dbReference type="Pfam" id="PF01381">
    <property type="entry name" value="HTH_3"/>
    <property type="match status" value="1"/>
</dbReference>
<dbReference type="InterPro" id="IPR010982">
    <property type="entry name" value="Lambda_DNA-bd_dom_sf"/>
</dbReference>
<evidence type="ECO:0000313" key="3">
    <source>
        <dbReference type="EMBL" id="TYQ06284.1"/>
    </source>
</evidence>
<feature type="region of interest" description="Disordered" evidence="1">
    <location>
        <begin position="131"/>
        <end position="151"/>
    </location>
</feature>
<dbReference type="EMBL" id="VNIQ01000002">
    <property type="protein sequence ID" value="TYQ06284.1"/>
    <property type="molecule type" value="Genomic_DNA"/>
</dbReference>
<dbReference type="InterPro" id="IPR001387">
    <property type="entry name" value="Cro/C1-type_HTH"/>
</dbReference>
<name>A0A652YTP1_NOCGL</name>
<dbReference type="Gene3D" id="1.10.260.40">
    <property type="entry name" value="lambda repressor-like DNA-binding domains"/>
    <property type="match status" value="1"/>
</dbReference>
<dbReference type="SUPFAM" id="SSF47413">
    <property type="entry name" value="lambda repressor-like DNA-binding domains"/>
    <property type="match status" value="1"/>
</dbReference>
<dbReference type="PROSITE" id="PS50943">
    <property type="entry name" value="HTH_CROC1"/>
    <property type="match status" value="1"/>
</dbReference>
<evidence type="ECO:0000259" key="2">
    <source>
        <dbReference type="PROSITE" id="PS50943"/>
    </source>
</evidence>
<feature type="domain" description="HTH cro/C1-type" evidence="2">
    <location>
        <begin position="40"/>
        <end position="75"/>
    </location>
</feature>
<organism evidence="3">
    <name type="scientific">Nocardia globerula</name>
    <dbReference type="NCBI Taxonomy" id="1818"/>
    <lineage>
        <taxon>Bacteria</taxon>
        <taxon>Bacillati</taxon>
        <taxon>Actinomycetota</taxon>
        <taxon>Actinomycetes</taxon>
        <taxon>Mycobacteriales</taxon>
        <taxon>Nocardiaceae</taxon>
        <taxon>Nocardia</taxon>
    </lineage>
</organism>
<proteinExistence type="predicted"/>
<dbReference type="CDD" id="cd00093">
    <property type="entry name" value="HTH_XRE"/>
    <property type="match status" value="1"/>
</dbReference>
<comment type="caution">
    <text evidence="3">The sequence shown here is derived from an EMBL/GenBank/DDBJ whole genome shotgun (WGS) entry which is preliminary data.</text>
</comment>
<dbReference type="AlphaFoldDB" id="A0A652YTP1"/>
<accession>A0A652YTP1</accession>
<evidence type="ECO:0000256" key="1">
    <source>
        <dbReference type="SAM" id="MobiDB-lite"/>
    </source>
</evidence>
<gene>
    <name evidence="3" type="ORF">FNL38_102418</name>
</gene>
<reference evidence="3" key="1">
    <citation type="submission" date="2019-07" db="EMBL/GenBank/DDBJ databases">
        <title>Genomic Encyclopedia of Type Strains, Phase IV (KMG-IV): sequencing the most valuable type-strain genomes for metagenomic binning, comparative biology and taxonomic classification.</title>
        <authorList>
            <person name="Goeker M."/>
        </authorList>
    </citation>
    <scope>NUCLEOTIDE SEQUENCE</scope>
    <source>
        <strain evidence="3">DSM 44596</strain>
    </source>
</reference>
<dbReference type="GO" id="GO:0003677">
    <property type="term" value="F:DNA binding"/>
    <property type="evidence" value="ECO:0007669"/>
    <property type="project" value="InterPro"/>
</dbReference>
<protein>
    <submittedName>
        <fullName evidence="3">Helix-turn-helix protein</fullName>
    </submittedName>
</protein>